<dbReference type="Pfam" id="PF04820">
    <property type="entry name" value="Trp_halogenase"/>
    <property type="match status" value="1"/>
</dbReference>
<evidence type="ECO:0000313" key="2">
    <source>
        <dbReference type="Proteomes" id="UP000234752"/>
    </source>
</evidence>
<dbReference type="SUPFAM" id="SSF51905">
    <property type="entry name" value="FAD/NAD(P)-binding domain"/>
    <property type="match status" value="1"/>
</dbReference>
<dbReference type="OrthoDB" id="5697472at2"/>
<accession>A0A2K9NFR1</accession>
<reference evidence="1 2" key="1">
    <citation type="submission" date="2017-12" db="EMBL/GenBank/DDBJ databases">
        <title>Genomes of bacteria within cyanobacterial aggregates.</title>
        <authorList>
            <person name="Cai H."/>
        </authorList>
    </citation>
    <scope>NUCLEOTIDE SEQUENCE [LARGE SCALE GENOMIC DNA]</scope>
    <source>
        <strain evidence="1 2">TH16</strain>
    </source>
</reference>
<dbReference type="InterPro" id="IPR050816">
    <property type="entry name" value="Flavin-dep_Halogenase_NPB"/>
</dbReference>
<gene>
    <name evidence="1" type="ORF">C0V82_15910</name>
</gene>
<dbReference type="AlphaFoldDB" id="A0A2K9NFR1"/>
<dbReference type="EMBL" id="CP025612">
    <property type="protein sequence ID" value="AUN31919.1"/>
    <property type="molecule type" value="Genomic_DNA"/>
</dbReference>
<dbReference type="PANTHER" id="PTHR43747:SF4">
    <property type="entry name" value="FLAVIN-DEPENDENT TRYPTOPHAN HALOGENASE"/>
    <property type="match status" value="1"/>
</dbReference>
<protein>
    <submittedName>
        <fullName evidence="1">Tryptophan halogenase</fullName>
    </submittedName>
</protein>
<keyword evidence="2" id="KW-1185">Reference proteome</keyword>
<evidence type="ECO:0000313" key="1">
    <source>
        <dbReference type="EMBL" id="AUN31919.1"/>
    </source>
</evidence>
<dbReference type="InterPro" id="IPR036188">
    <property type="entry name" value="FAD/NAD-bd_sf"/>
</dbReference>
<organism evidence="1 2">
    <name type="scientific">Niveispirillum cyanobacteriorum</name>
    <dbReference type="NCBI Taxonomy" id="1612173"/>
    <lineage>
        <taxon>Bacteria</taxon>
        <taxon>Pseudomonadati</taxon>
        <taxon>Pseudomonadota</taxon>
        <taxon>Alphaproteobacteria</taxon>
        <taxon>Rhodospirillales</taxon>
        <taxon>Azospirillaceae</taxon>
        <taxon>Niveispirillum</taxon>
    </lineage>
</organism>
<dbReference type="KEGG" id="ncb:C0V82_15910"/>
<dbReference type="InterPro" id="IPR006905">
    <property type="entry name" value="Flavin_halogenase"/>
</dbReference>
<dbReference type="Gene3D" id="3.50.50.60">
    <property type="entry name" value="FAD/NAD(P)-binding domain"/>
    <property type="match status" value="1"/>
</dbReference>
<dbReference type="RefSeq" id="WP_102113474.1">
    <property type="nucleotide sequence ID" value="NZ_BMGN01000012.1"/>
</dbReference>
<name>A0A2K9NFR1_9PROT</name>
<dbReference type="Proteomes" id="UP000234752">
    <property type="component" value="Chromosome eg_2"/>
</dbReference>
<sequence length="488" mass="53291">MNQPINHLVIAGRDAPLWLTAATLVRALSPSGLRITIVELPAKAGPGDLHASLPALEALHQQLRLDEKGLLALVGGAYTLGWNFADALGSVPPFLHPFGALGSPIGGQDFFAYWLRARRHGLSVPLEDFSLTAAAARQGRLFIPDAESEEYGRSDYGYHLPALPYAAVLKELALRAGVTVVPARSLSVLREGGVITGLMLENGRRIEGDFYLDVTGSDAQLIAGPENGLEPWDFPADRVLTARGPRMKALPPYAEVRGFNQGWIALRPAQSGTYLTAVWRSGPGEADVLRRLPPLCGFAPEDAVGRGSAPGLRTKAWAGNCVALGQAAVRLDPLHDLDLLALQQGLVHLLAHFPRHGGFRAAQAEYNRLTRAHFTHLRDFQAMHYHLARHVGPFWDIARDLPLSADLFHRLSLFRARGELAPWDEDDLAPDSWRAFLAGHGLVPDTYPPALELIPAEQLKARLRAMLVFVKAQVLRQPTHDAYLHHGQ</sequence>
<proteinExistence type="predicted"/>
<dbReference type="PANTHER" id="PTHR43747">
    <property type="entry name" value="FAD-BINDING PROTEIN"/>
    <property type="match status" value="1"/>
</dbReference>
<dbReference type="GO" id="GO:0004497">
    <property type="term" value="F:monooxygenase activity"/>
    <property type="evidence" value="ECO:0007669"/>
    <property type="project" value="InterPro"/>
</dbReference>